<reference evidence="2 3" key="1">
    <citation type="submission" date="2018-06" db="EMBL/GenBank/DDBJ databases">
        <title>Genomic Encyclopedia of Type Strains, Phase IV (KMG-IV): sequencing the most valuable type-strain genomes for metagenomic binning, comparative biology and taxonomic classification.</title>
        <authorList>
            <person name="Goeker M."/>
        </authorList>
    </citation>
    <scope>NUCLEOTIDE SEQUENCE [LARGE SCALE GENOMIC DNA]</scope>
    <source>
        <strain evidence="2 3">DSM 25532</strain>
    </source>
</reference>
<dbReference type="InterPro" id="IPR011990">
    <property type="entry name" value="TPR-like_helical_dom_sf"/>
</dbReference>
<dbReference type="SUPFAM" id="SSF81901">
    <property type="entry name" value="HCP-like"/>
    <property type="match status" value="1"/>
</dbReference>
<gene>
    <name evidence="2" type="ORF">DES53_102719</name>
</gene>
<evidence type="ECO:0000313" key="2">
    <source>
        <dbReference type="EMBL" id="RBP46330.1"/>
    </source>
</evidence>
<dbReference type="PROSITE" id="PS51257">
    <property type="entry name" value="PROKAR_LIPOPROTEIN"/>
    <property type="match status" value="1"/>
</dbReference>
<sequence length="192" mass="20610">MKLLLALALSFTALFSCSAAPPSSTSPGKEPGADEYAEFIRLVKETGGKFDDRHLAALRKAATRGHPVSQGALGVYLTTESGRIDPEAFTEGVSWLKKVEHLDKPEVDTAVFALSLCYLCGTGTQQDIERGGALLARTAVRGNSDMKMAYAEFLHGIKNDLAGAKAIWSEVAKDASNPEAQQEAKELLRTLK</sequence>
<feature type="chain" id="PRO_5016916758" description="Sel1 repeat-containing protein" evidence="1">
    <location>
        <begin position="20"/>
        <end position="192"/>
    </location>
</feature>
<accession>A0A366HRM0</accession>
<dbReference type="Gene3D" id="1.25.40.10">
    <property type="entry name" value="Tetratricopeptide repeat domain"/>
    <property type="match status" value="1"/>
</dbReference>
<organism evidence="2 3">
    <name type="scientific">Roseimicrobium gellanilyticum</name>
    <dbReference type="NCBI Taxonomy" id="748857"/>
    <lineage>
        <taxon>Bacteria</taxon>
        <taxon>Pseudomonadati</taxon>
        <taxon>Verrucomicrobiota</taxon>
        <taxon>Verrucomicrobiia</taxon>
        <taxon>Verrucomicrobiales</taxon>
        <taxon>Verrucomicrobiaceae</taxon>
        <taxon>Roseimicrobium</taxon>
    </lineage>
</organism>
<protein>
    <recommendedName>
        <fullName evidence="4">Sel1 repeat-containing protein</fullName>
    </recommendedName>
</protein>
<dbReference type="Proteomes" id="UP000253426">
    <property type="component" value="Unassembled WGS sequence"/>
</dbReference>
<evidence type="ECO:0000256" key="1">
    <source>
        <dbReference type="SAM" id="SignalP"/>
    </source>
</evidence>
<keyword evidence="1" id="KW-0732">Signal</keyword>
<comment type="caution">
    <text evidence="2">The sequence shown here is derived from an EMBL/GenBank/DDBJ whole genome shotgun (WGS) entry which is preliminary data.</text>
</comment>
<proteinExistence type="predicted"/>
<evidence type="ECO:0000313" key="3">
    <source>
        <dbReference type="Proteomes" id="UP000253426"/>
    </source>
</evidence>
<dbReference type="EMBL" id="QNRR01000002">
    <property type="protein sequence ID" value="RBP46330.1"/>
    <property type="molecule type" value="Genomic_DNA"/>
</dbReference>
<name>A0A366HRM0_9BACT</name>
<evidence type="ECO:0008006" key="4">
    <source>
        <dbReference type="Google" id="ProtNLM"/>
    </source>
</evidence>
<feature type="signal peptide" evidence="1">
    <location>
        <begin position="1"/>
        <end position="19"/>
    </location>
</feature>
<keyword evidence="3" id="KW-1185">Reference proteome</keyword>
<dbReference type="AlphaFoldDB" id="A0A366HRM0"/>